<feature type="region of interest" description="Disordered" evidence="2">
    <location>
        <begin position="248"/>
        <end position="305"/>
    </location>
</feature>
<keyword evidence="4" id="KW-1185">Reference proteome</keyword>
<feature type="region of interest" description="Disordered" evidence="2">
    <location>
        <begin position="1406"/>
        <end position="1427"/>
    </location>
</feature>
<feature type="compositionally biased region" description="Low complexity" evidence="2">
    <location>
        <begin position="289"/>
        <end position="298"/>
    </location>
</feature>
<organism evidence="3 4">
    <name type="scientific">Polyplax serrata</name>
    <name type="common">Common mouse louse</name>
    <dbReference type="NCBI Taxonomy" id="468196"/>
    <lineage>
        <taxon>Eukaryota</taxon>
        <taxon>Metazoa</taxon>
        <taxon>Ecdysozoa</taxon>
        <taxon>Arthropoda</taxon>
        <taxon>Hexapoda</taxon>
        <taxon>Insecta</taxon>
        <taxon>Pterygota</taxon>
        <taxon>Neoptera</taxon>
        <taxon>Paraneoptera</taxon>
        <taxon>Psocodea</taxon>
        <taxon>Troctomorpha</taxon>
        <taxon>Phthiraptera</taxon>
        <taxon>Anoplura</taxon>
        <taxon>Polyplacidae</taxon>
        <taxon>Polyplax</taxon>
    </lineage>
</organism>
<feature type="region of interest" description="Disordered" evidence="2">
    <location>
        <begin position="39"/>
        <end position="228"/>
    </location>
</feature>
<dbReference type="PANTHER" id="PTHR15742:SF5">
    <property type="entry name" value="GIRDIN"/>
    <property type="match status" value="1"/>
</dbReference>
<dbReference type="Proteomes" id="UP001359485">
    <property type="component" value="Unassembled WGS sequence"/>
</dbReference>
<feature type="region of interest" description="Disordered" evidence="2">
    <location>
        <begin position="750"/>
        <end position="789"/>
    </location>
</feature>
<feature type="compositionally biased region" description="Polar residues" evidence="2">
    <location>
        <begin position="764"/>
        <end position="783"/>
    </location>
</feature>
<feature type="compositionally biased region" description="Basic and acidic residues" evidence="2">
    <location>
        <begin position="750"/>
        <end position="762"/>
    </location>
</feature>
<feature type="compositionally biased region" description="Polar residues" evidence="2">
    <location>
        <begin position="1947"/>
        <end position="1959"/>
    </location>
</feature>
<evidence type="ECO:0000313" key="4">
    <source>
        <dbReference type="Proteomes" id="UP001359485"/>
    </source>
</evidence>
<dbReference type="EMBL" id="JAWJWF010000050">
    <property type="protein sequence ID" value="KAK6618244.1"/>
    <property type="molecule type" value="Genomic_DNA"/>
</dbReference>
<reference evidence="3 4" key="1">
    <citation type="submission" date="2023-09" db="EMBL/GenBank/DDBJ databases">
        <title>Genomes of two closely related lineages of the louse Polyplax serrata with different host specificities.</title>
        <authorList>
            <person name="Martinu J."/>
            <person name="Tarabai H."/>
            <person name="Stefka J."/>
            <person name="Hypsa V."/>
        </authorList>
    </citation>
    <scope>NUCLEOTIDE SEQUENCE [LARGE SCALE GENOMIC DNA]</scope>
    <source>
        <strain evidence="3">98ZLc_SE</strain>
    </source>
</reference>
<feature type="region of interest" description="Disordered" evidence="2">
    <location>
        <begin position="1800"/>
        <end position="1827"/>
    </location>
</feature>
<feature type="compositionally biased region" description="Basic and acidic residues" evidence="2">
    <location>
        <begin position="1224"/>
        <end position="1275"/>
    </location>
</feature>
<feature type="region of interest" description="Disordered" evidence="2">
    <location>
        <begin position="1224"/>
        <end position="1300"/>
    </location>
</feature>
<feature type="compositionally biased region" description="Polar residues" evidence="2">
    <location>
        <begin position="568"/>
        <end position="579"/>
    </location>
</feature>
<sequence length="2065" mass="234276">MHHIYTGSKGDPLCPLGFHPQVRWPTRCKRCFRDYKEHGGKGKDQGLVGKDDMTRSTPSLSTWSSTSRARDDRKGSLSSLVGSTKDTAYVNGTDLNSSFSSNKSLSSSSTWTSTPDLGNLNEEMTTTVSVTLPRRRPKPPETASNNPTEFTIRRRGHTTDLSQVNIQNGSSLNGKQKTTLESDNKQKEKIQTSGGSVKPRLKKSVVDVKKGNAKVKTKKQEESDALEEGPINPDVEFILRVKSSKPDLSKKSSSLVRQTSSVLIPPHTSSSSSSSGPEDSLDEDDCASTTNTETTETTLVGKNDSELLEEVESLRNELEVMKAKYEKVEREKSDILLRRLASLDTTPTKTAASEVLKLQQKVNELSTQSEDLQDDNKSLSLRVKELEKELDEQKQSNKSTKLADELQAKLAAAEALCEELMDENEDMKKELRELEDEIEEMQDNFREDQADEYSSLKKELEQTTKNCRILSFKLRKSERKAEQLETEKLEVELKYKEMSDQKGVNSLEKIKKLEADLKIANEVAKRLTKELEDSTKRLTTIESKSSDSSKNQKMYPENTLKPEKVSRASLTRGGSQEDPQQLLRDLQDSMEREADLREQLKFAEEEAANLRKKAARVEEDNDSLALQLKKMATKAKTSRRSSPSTTLRTPKPVMEKDEGISDEEDPAELRLMLELNEQESAVLRKKVEDLEADAEKHKKKIKELEDKVSSATATGKKFGGMGSTGGNTSLLDKQKLKLIEEEVTELRKKVSEKEREIERLKNEIQVSQKQTSRGQLVKSQSLDSPADQKSLDLKRQLQVVEQEATVLRTKITGLEAENEKLSAEKKKLELLRGTKKAAGATEQEKITELETKVANYEKQIKELKAKVESMPSEKTSSLAVKSSEIDKLKNDLKTKMDEVDKLTKENKSIMQTLRKLRDDAAVDAIEFYKSRKPKKPTDLTTKLQLKKMVEDLENEIGEWEQLKSPNNSRAGSSKVASGSGSTQEIEENKKKIMELEEAIKKEVTQKEIEKKKLEDNIKKQQQEKEAWKNEKRALEAEVDNLKADKKTITLTQEEVTILGKKLEASKKQLEEEKANTKKLTERCENYEKSEREKGLIEKNLLSRTAEIKDLEKKLTETEEKLKKSEKNLSVSRGKVAKLEKNVEELEKTKDGKDKKCQSLEDELSLVKTTNLSLNGKITEMLGELRMSKDAVKVLEDSIRKERERVTDEYLKAGSVEKKEITALRDDLSKKSKQMEELTEKLDKSEKARKAAEESQKKLEVDMLRETKALENKASELESQLSSEKKKAEKAKMATEKEQKTKDNEILELKAKIVALEKTAGLSSKELANVKDEWRIKCQRLEKELTTEKKRYDELTSKYELLEEEHVVTKAQLVMEKEQAQNQLGINKKEITTLEVEVKSLQDTLSSKQESWTREKKEIQERAKGNVDKATKTLEAKWEMEKTKLKAINDEQKSMMDQLKQRNESMVEQMDHMRKENEELRKKLDDFDKVSKIQRQISSDTQHLEAQLREAREKLSSEEKSHKSEITALKLRYESRVNLISGELQTSQNHLSRFKRERDSFKHMLEEAKTQMADLKIKGSAQDISDELKDSKSTMAALEQQISCLEDELSESRLECSKLRTELVSERSVRDVKLSELQSKVNELEEEKILSSGRTKVSGLRTKMELAWQKEREDQQRLLQETSALARDLRQTLYEVERERDKIKLESKRIQEQIKRTSEEEMEENRKKINELQCDLLELRDAHAKLRTTNEKLRREKEKWERENRTAQKTRIRSEEDDRKLELLLDNIDLLLKANFEKKSSGRFADASPKKRAGSKSRESSPLTTSQDELQVIMQRLSATAEGLRIKMQSGDRTVMDDRTKRASSVGYRSIRATSTESDTSEVPRRPVPLSRKSTLNRKSISLSETAGPGAQDQAIWREAENGGSLTSLDEPTSSRLKHSGYRENSMDSRLSGGSTQSDMKLTKSRSIDDPTSSQEDVLRGGGSDSDMSAGGDIRGSKRDLKGKLAEIFKKESSKSGKHSTKGSKGGNQTLTSGASSTSSTISATANAGRPLDKTKNPAASHLHKP</sequence>
<feature type="region of interest" description="Disordered" evidence="2">
    <location>
        <begin position="529"/>
        <end position="600"/>
    </location>
</feature>
<feature type="region of interest" description="Disordered" evidence="2">
    <location>
        <begin position="628"/>
        <end position="664"/>
    </location>
</feature>
<feature type="compositionally biased region" description="Basic and acidic residues" evidence="2">
    <location>
        <begin position="1994"/>
        <end position="2014"/>
    </location>
</feature>
<feature type="compositionally biased region" description="Low complexity" evidence="2">
    <location>
        <begin position="55"/>
        <end position="67"/>
    </location>
</feature>
<feature type="compositionally biased region" description="Basic and acidic residues" evidence="2">
    <location>
        <begin position="39"/>
        <end position="54"/>
    </location>
</feature>
<feature type="region of interest" description="Disordered" evidence="2">
    <location>
        <begin position="958"/>
        <end position="987"/>
    </location>
</feature>
<feature type="compositionally biased region" description="Basic and acidic residues" evidence="2">
    <location>
        <begin position="696"/>
        <end position="708"/>
    </location>
</feature>
<feature type="compositionally biased region" description="Low complexity" evidence="2">
    <location>
        <begin position="968"/>
        <end position="981"/>
    </location>
</feature>
<accession>A0ABR1AFG9</accession>
<feature type="coiled-coil region" evidence="1">
    <location>
        <begin position="1441"/>
        <end position="1520"/>
    </location>
</feature>
<feature type="compositionally biased region" description="Polar residues" evidence="2">
    <location>
        <begin position="1923"/>
        <end position="1934"/>
    </location>
</feature>
<comment type="caution">
    <text evidence="3">The sequence shown here is derived from an EMBL/GenBank/DDBJ whole genome shotgun (WGS) entry which is preliminary data.</text>
</comment>
<evidence type="ECO:0000313" key="3">
    <source>
        <dbReference type="EMBL" id="KAK6618244.1"/>
    </source>
</evidence>
<feature type="compositionally biased region" description="Basic and acidic residues" evidence="2">
    <location>
        <begin position="1282"/>
        <end position="1300"/>
    </location>
</feature>
<feature type="compositionally biased region" description="Low complexity" evidence="2">
    <location>
        <begin position="2031"/>
        <end position="2047"/>
    </location>
</feature>
<feature type="compositionally biased region" description="Basic and acidic residues" evidence="2">
    <location>
        <begin position="585"/>
        <end position="600"/>
    </location>
</feature>
<proteinExistence type="predicted"/>
<gene>
    <name evidence="3" type="ORF">RUM44_002695</name>
</gene>
<feature type="region of interest" description="Disordered" evidence="2">
    <location>
        <begin position="696"/>
        <end position="729"/>
    </location>
</feature>
<name>A0ABR1AFG9_POLSC</name>
<dbReference type="PANTHER" id="PTHR15742">
    <property type="entry name" value="GIRDIN"/>
    <property type="match status" value="1"/>
</dbReference>
<feature type="compositionally biased region" description="Polar residues" evidence="2">
    <location>
        <begin position="159"/>
        <end position="177"/>
    </location>
</feature>
<keyword evidence="1" id="KW-0175">Coiled coil</keyword>
<protein>
    <submittedName>
        <fullName evidence="3">Uncharacterized protein</fullName>
    </submittedName>
</protein>
<feature type="compositionally biased region" description="Basic and acidic residues" evidence="2">
    <location>
        <begin position="1410"/>
        <end position="1427"/>
    </location>
</feature>
<feature type="compositionally biased region" description="Low complexity" evidence="2">
    <location>
        <begin position="640"/>
        <end position="652"/>
    </location>
</feature>
<feature type="compositionally biased region" description="Polar residues" evidence="2">
    <location>
        <begin position="1891"/>
        <end position="1904"/>
    </location>
</feature>
<evidence type="ECO:0000256" key="1">
    <source>
        <dbReference type="SAM" id="Coils"/>
    </source>
</evidence>
<feature type="compositionally biased region" description="Polar residues" evidence="2">
    <location>
        <begin position="537"/>
        <end position="552"/>
    </location>
</feature>
<dbReference type="InterPro" id="IPR049885">
    <property type="entry name" value="MTCL1-3"/>
</dbReference>
<feature type="region of interest" description="Disordered" evidence="2">
    <location>
        <begin position="1843"/>
        <end position="2065"/>
    </location>
</feature>
<feature type="compositionally biased region" description="Polar residues" evidence="2">
    <location>
        <begin position="76"/>
        <end position="86"/>
    </location>
</feature>
<evidence type="ECO:0000256" key="2">
    <source>
        <dbReference type="SAM" id="MobiDB-lite"/>
    </source>
</evidence>
<feature type="region of interest" description="Disordered" evidence="2">
    <location>
        <begin position="1749"/>
        <end position="1773"/>
    </location>
</feature>
<feature type="compositionally biased region" description="Low complexity" evidence="2">
    <location>
        <begin position="97"/>
        <end position="114"/>
    </location>
</feature>
<feature type="compositionally biased region" description="Basic and acidic residues" evidence="2">
    <location>
        <begin position="178"/>
        <end position="190"/>
    </location>
</feature>